<organism evidence="7 8">
    <name type="scientific">Limnochorda pilosa</name>
    <dbReference type="NCBI Taxonomy" id="1555112"/>
    <lineage>
        <taxon>Bacteria</taxon>
        <taxon>Bacillati</taxon>
        <taxon>Bacillota</taxon>
        <taxon>Limnochordia</taxon>
        <taxon>Limnochordales</taxon>
        <taxon>Limnochordaceae</taxon>
        <taxon>Limnochorda</taxon>
    </lineage>
</organism>
<dbReference type="CDD" id="cd06261">
    <property type="entry name" value="TM_PBP2"/>
    <property type="match status" value="1"/>
</dbReference>
<evidence type="ECO:0000256" key="5">
    <source>
        <dbReference type="RuleBase" id="RU363032"/>
    </source>
</evidence>
<dbReference type="EMBL" id="AP014924">
    <property type="protein sequence ID" value="BAS26798.1"/>
    <property type="molecule type" value="Genomic_DNA"/>
</dbReference>
<dbReference type="Proteomes" id="UP000065807">
    <property type="component" value="Chromosome"/>
</dbReference>
<comment type="subcellular location">
    <subcellularLocation>
        <location evidence="5">Cell membrane</location>
        <topology evidence="5">Multi-pass membrane protein</topology>
    </subcellularLocation>
    <subcellularLocation>
        <location evidence="1">Membrane</location>
        <topology evidence="1">Multi-pass membrane protein</topology>
    </subcellularLocation>
</comment>
<feature type="transmembrane region" description="Helical" evidence="5">
    <location>
        <begin position="315"/>
        <end position="341"/>
    </location>
</feature>
<dbReference type="InterPro" id="IPR035906">
    <property type="entry name" value="MetI-like_sf"/>
</dbReference>
<evidence type="ECO:0000313" key="8">
    <source>
        <dbReference type="Proteomes" id="UP000065807"/>
    </source>
</evidence>
<reference evidence="8" key="1">
    <citation type="submission" date="2015-07" db="EMBL/GenBank/DDBJ databases">
        <title>Complete genome sequence and phylogenetic analysis of Limnochorda pilosa.</title>
        <authorList>
            <person name="Watanabe M."/>
            <person name="Kojima H."/>
            <person name="Fukui M."/>
        </authorList>
    </citation>
    <scope>NUCLEOTIDE SEQUENCE [LARGE SCALE GENOMIC DNA]</scope>
    <source>
        <strain evidence="8">HC45</strain>
    </source>
</reference>
<dbReference type="GO" id="GO:0055085">
    <property type="term" value="P:transmembrane transport"/>
    <property type="evidence" value="ECO:0007669"/>
    <property type="project" value="InterPro"/>
</dbReference>
<evidence type="ECO:0000256" key="1">
    <source>
        <dbReference type="ARBA" id="ARBA00004141"/>
    </source>
</evidence>
<feature type="domain" description="ABC transmembrane type-1" evidence="6">
    <location>
        <begin position="124"/>
        <end position="334"/>
    </location>
</feature>
<gene>
    <name evidence="7" type="ORF">LIP_0941</name>
</gene>
<feature type="transmembrane region" description="Helical" evidence="5">
    <location>
        <begin position="274"/>
        <end position="295"/>
    </location>
</feature>
<feature type="transmembrane region" description="Helical" evidence="5">
    <location>
        <begin position="128"/>
        <end position="151"/>
    </location>
</feature>
<dbReference type="Gene3D" id="1.10.3720.10">
    <property type="entry name" value="MetI-like"/>
    <property type="match status" value="1"/>
</dbReference>
<dbReference type="OrthoDB" id="24153at2"/>
<dbReference type="PANTHER" id="PTHR43376:SF1">
    <property type="entry name" value="OLIGOPEPTIDE TRANSPORT SYSTEM PERMEASE PROTEIN"/>
    <property type="match status" value="1"/>
</dbReference>
<reference evidence="8" key="2">
    <citation type="journal article" date="2016" name="Int. J. Syst. Evol. Microbiol.">
        <title>Complete genome sequence and cell structure of Limnochorda pilosa, a Gram-negative spore-former within the phylum Firmicutes.</title>
        <authorList>
            <person name="Watanabe M."/>
            <person name="Kojima H."/>
            <person name="Fukui M."/>
        </authorList>
    </citation>
    <scope>NUCLEOTIDE SEQUENCE [LARGE SCALE GENOMIC DNA]</scope>
    <source>
        <strain evidence="8">HC45</strain>
    </source>
</reference>
<keyword evidence="4 5" id="KW-0472">Membrane</keyword>
<dbReference type="PROSITE" id="PS50928">
    <property type="entry name" value="ABC_TM1"/>
    <property type="match status" value="1"/>
</dbReference>
<evidence type="ECO:0000256" key="3">
    <source>
        <dbReference type="ARBA" id="ARBA00022989"/>
    </source>
</evidence>
<evidence type="ECO:0000256" key="4">
    <source>
        <dbReference type="ARBA" id="ARBA00023136"/>
    </source>
</evidence>
<dbReference type="PATRIC" id="fig|1555112.3.peg.980"/>
<feature type="transmembrane region" description="Helical" evidence="5">
    <location>
        <begin position="172"/>
        <end position="193"/>
    </location>
</feature>
<dbReference type="KEGG" id="lpil:LIP_0941"/>
<dbReference type="RefSeq" id="WP_082725848.1">
    <property type="nucleotide sequence ID" value="NZ_AP014924.1"/>
</dbReference>
<evidence type="ECO:0000256" key="2">
    <source>
        <dbReference type="ARBA" id="ARBA00022692"/>
    </source>
</evidence>
<name>A0A0K2SI67_LIMPI</name>
<feature type="transmembrane region" description="Helical" evidence="5">
    <location>
        <begin position="213"/>
        <end position="233"/>
    </location>
</feature>
<dbReference type="SUPFAM" id="SSF161098">
    <property type="entry name" value="MetI-like"/>
    <property type="match status" value="1"/>
</dbReference>
<feature type="transmembrane region" description="Helical" evidence="5">
    <location>
        <begin position="29"/>
        <end position="46"/>
    </location>
</feature>
<dbReference type="GO" id="GO:0005886">
    <property type="term" value="C:plasma membrane"/>
    <property type="evidence" value="ECO:0007669"/>
    <property type="project" value="UniProtKB-SubCell"/>
</dbReference>
<proteinExistence type="inferred from homology"/>
<dbReference type="AlphaFoldDB" id="A0A0K2SI67"/>
<dbReference type="STRING" id="1555112.LIP_0941"/>
<comment type="similarity">
    <text evidence="5">Belongs to the binding-protein-dependent transport system permease family.</text>
</comment>
<accession>A0A0K2SI67</accession>
<sequence>MRTGSAGEADGGPPRGASRHLSRYILGKAVWYLLALAVALVLNFLLPRLIPGNPVDALIGQYIRGGSAGQATARVYEAFLEEFGLDSSMGHQFVAYIGNVVRGNLGISFSFYPARVTDLIAQALPWTVALQLPAILLGWILGNVLGALAAYKGGRFDRAFFVGALAVSSIPYYAMAIILLYVLAVVLPVFPAAGGYSFGMMPEFSAAFILDLAHHYALPFLSLVLISIGSQAVGMRSMAIYELGTDYVNYSSAMGVREGFILRYVFRNAMLPQVTGLALSLGTLVGGALITELVFSYPGIGDLLFKAITLNDYPLIQGVTLFIATGVLLANFLVDVAYGFIDPRIRAVQMGER</sequence>
<keyword evidence="5" id="KW-0813">Transport</keyword>
<dbReference type="Pfam" id="PF00528">
    <property type="entry name" value="BPD_transp_1"/>
    <property type="match status" value="1"/>
</dbReference>
<dbReference type="InterPro" id="IPR000515">
    <property type="entry name" value="MetI-like"/>
</dbReference>
<evidence type="ECO:0000313" key="7">
    <source>
        <dbReference type="EMBL" id="BAS26798.1"/>
    </source>
</evidence>
<keyword evidence="3 5" id="KW-1133">Transmembrane helix</keyword>
<keyword evidence="2 5" id="KW-0812">Transmembrane</keyword>
<keyword evidence="8" id="KW-1185">Reference proteome</keyword>
<evidence type="ECO:0000259" key="6">
    <source>
        <dbReference type="PROSITE" id="PS50928"/>
    </source>
</evidence>
<protein>
    <submittedName>
        <fullName evidence="7">Peptide ABC transporter permease</fullName>
    </submittedName>
</protein>
<dbReference type="PANTHER" id="PTHR43376">
    <property type="entry name" value="OLIGOPEPTIDE TRANSPORT SYSTEM PERMEASE PROTEIN"/>
    <property type="match status" value="1"/>
</dbReference>